<sequence length="417" mass="47411">MKLNTESSSSSSMKLEYPDSWDIVKDWREELPPSPFRWQNLSITECVRDVAYLEKNPLSKDISNSEMSDLLPLLSNVFDMNTNSVNPPAYDLGLTDGTNWTGRSSGMQIIYVLVAANTTLRRKKKEKEVKAFSEVSAVQKVRLQNWTIWEVRMRGSKVYHLKKGYYREAWTFGAVDPTAAQQLYLRSCWGCAGSFKKPAQYPAKRHIDSIIIIFDVQGVEPTKFAGCLGEVMDNMKLIDTNYYPKTLHRMFIVNAGPVFWIAWNIICKKGHIDPTTLSKIQVRFVAKKYQKKLLEVIDKSELSEFLGGSLSDTRGCLRSDKGPPYQSYIEENEAFLTTADSAIKLLPETTKSVANTWLSAYITQDRSGYFIMSRSYSSSIIRTIETVELGGDQVVLLFFLDYLGVVVDMVFMVDLII</sequence>
<feature type="domain" description="CRAL-TRIO" evidence="6">
    <location>
        <begin position="134"/>
        <end position="314"/>
    </location>
</feature>
<dbReference type="Gene3D" id="3.40.525.10">
    <property type="entry name" value="CRAL-TRIO lipid binding domain"/>
    <property type="match status" value="1"/>
</dbReference>
<protein>
    <recommendedName>
        <fullName evidence="6">CRAL-TRIO domain-containing protein</fullName>
    </recommendedName>
</protein>
<dbReference type="Proteomes" id="UP001237642">
    <property type="component" value="Unassembled WGS sequence"/>
</dbReference>
<dbReference type="GO" id="GO:0015031">
    <property type="term" value="P:protein transport"/>
    <property type="evidence" value="ECO:0007669"/>
    <property type="project" value="UniProtKB-KW"/>
</dbReference>
<name>A0AAD8IWQ2_9APIA</name>
<accession>A0AAD8IWQ2</accession>
<dbReference type="GO" id="GO:0005886">
    <property type="term" value="C:plasma membrane"/>
    <property type="evidence" value="ECO:0007669"/>
    <property type="project" value="UniProtKB-SubCell"/>
</dbReference>
<evidence type="ECO:0000256" key="4">
    <source>
        <dbReference type="ARBA" id="ARBA00023034"/>
    </source>
</evidence>
<reference evidence="7" key="1">
    <citation type="submission" date="2023-02" db="EMBL/GenBank/DDBJ databases">
        <title>Genome of toxic invasive species Heracleum sosnowskyi carries increased number of genes despite the absence of recent whole-genome duplications.</title>
        <authorList>
            <person name="Schelkunov M."/>
            <person name="Shtratnikova V."/>
            <person name="Makarenko M."/>
            <person name="Klepikova A."/>
            <person name="Omelchenko D."/>
            <person name="Novikova G."/>
            <person name="Obukhova E."/>
            <person name="Bogdanov V."/>
            <person name="Penin A."/>
            <person name="Logacheva M."/>
        </authorList>
    </citation>
    <scope>NUCLEOTIDE SEQUENCE</scope>
    <source>
        <strain evidence="7">Hsosn_3</strain>
        <tissue evidence="7">Leaf</tissue>
    </source>
</reference>
<reference evidence="7" key="2">
    <citation type="submission" date="2023-05" db="EMBL/GenBank/DDBJ databases">
        <authorList>
            <person name="Schelkunov M.I."/>
        </authorList>
    </citation>
    <scope>NUCLEOTIDE SEQUENCE</scope>
    <source>
        <strain evidence="7">Hsosn_3</strain>
        <tissue evidence="7">Leaf</tissue>
    </source>
</reference>
<comment type="similarity">
    <text evidence="5">Belongs to the SFH family.</text>
</comment>
<evidence type="ECO:0000256" key="5">
    <source>
        <dbReference type="ARBA" id="ARBA00038020"/>
    </source>
</evidence>
<comment type="caution">
    <text evidence="7">The sequence shown here is derived from an EMBL/GenBank/DDBJ whole genome shotgun (WGS) entry which is preliminary data.</text>
</comment>
<dbReference type="AlphaFoldDB" id="A0AAD8IWQ2"/>
<dbReference type="Pfam" id="PF00650">
    <property type="entry name" value="CRAL_TRIO"/>
    <property type="match status" value="1"/>
</dbReference>
<evidence type="ECO:0000256" key="1">
    <source>
        <dbReference type="ARBA" id="ARBA00004202"/>
    </source>
</evidence>
<gene>
    <name evidence="7" type="ORF">POM88_012558</name>
</gene>
<keyword evidence="3" id="KW-0813">Transport</keyword>
<proteinExistence type="inferred from homology"/>
<dbReference type="PANTHER" id="PTHR45657:SF1">
    <property type="entry name" value="CRAL-TRIO DOMAIN-CONTAINING PROTEIN YKL091C-RELATED"/>
    <property type="match status" value="1"/>
</dbReference>
<dbReference type="InterPro" id="IPR036865">
    <property type="entry name" value="CRAL-TRIO_dom_sf"/>
</dbReference>
<dbReference type="PROSITE" id="PS50191">
    <property type="entry name" value="CRAL_TRIO"/>
    <property type="match status" value="1"/>
</dbReference>
<organism evidence="7 8">
    <name type="scientific">Heracleum sosnowskyi</name>
    <dbReference type="NCBI Taxonomy" id="360622"/>
    <lineage>
        <taxon>Eukaryota</taxon>
        <taxon>Viridiplantae</taxon>
        <taxon>Streptophyta</taxon>
        <taxon>Embryophyta</taxon>
        <taxon>Tracheophyta</taxon>
        <taxon>Spermatophyta</taxon>
        <taxon>Magnoliopsida</taxon>
        <taxon>eudicotyledons</taxon>
        <taxon>Gunneridae</taxon>
        <taxon>Pentapetalae</taxon>
        <taxon>asterids</taxon>
        <taxon>campanulids</taxon>
        <taxon>Apiales</taxon>
        <taxon>Apiaceae</taxon>
        <taxon>Apioideae</taxon>
        <taxon>apioid superclade</taxon>
        <taxon>Tordylieae</taxon>
        <taxon>Tordyliinae</taxon>
        <taxon>Heracleum</taxon>
    </lineage>
</organism>
<dbReference type="SUPFAM" id="SSF52087">
    <property type="entry name" value="CRAL/TRIO domain"/>
    <property type="match status" value="1"/>
</dbReference>
<dbReference type="EMBL" id="JAUIZM010000003">
    <property type="protein sequence ID" value="KAK1393502.1"/>
    <property type="molecule type" value="Genomic_DNA"/>
</dbReference>
<dbReference type="InterPro" id="IPR051026">
    <property type="entry name" value="PI/PC_transfer"/>
</dbReference>
<dbReference type="InterPro" id="IPR001251">
    <property type="entry name" value="CRAL-TRIO_dom"/>
</dbReference>
<comment type="subcellular location">
    <subcellularLocation>
        <location evidence="1">Cell membrane</location>
        <topology evidence="1">Peripheral membrane protein</topology>
    </subcellularLocation>
    <subcellularLocation>
        <location evidence="2">Golgi apparatus membrane</location>
        <topology evidence="2">Peripheral membrane protein</topology>
    </subcellularLocation>
</comment>
<keyword evidence="8" id="KW-1185">Reference proteome</keyword>
<keyword evidence="4" id="KW-0333">Golgi apparatus</keyword>
<evidence type="ECO:0000313" key="7">
    <source>
        <dbReference type="EMBL" id="KAK1393502.1"/>
    </source>
</evidence>
<evidence type="ECO:0000313" key="8">
    <source>
        <dbReference type="Proteomes" id="UP001237642"/>
    </source>
</evidence>
<dbReference type="GO" id="GO:0000139">
    <property type="term" value="C:Golgi membrane"/>
    <property type="evidence" value="ECO:0007669"/>
    <property type="project" value="UniProtKB-SubCell"/>
</dbReference>
<evidence type="ECO:0000256" key="2">
    <source>
        <dbReference type="ARBA" id="ARBA00004395"/>
    </source>
</evidence>
<evidence type="ECO:0000259" key="6">
    <source>
        <dbReference type="PROSITE" id="PS50191"/>
    </source>
</evidence>
<evidence type="ECO:0000256" key="3">
    <source>
        <dbReference type="ARBA" id="ARBA00022927"/>
    </source>
</evidence>
<dbReference type="PANTHER" id="PTHR45657">
    <property type="entry name" value="CRAL-TRIO DOMAIN-CONTAINING PROTEIN YKL091C-RELATED"/>
    <property type="match status" value="1"/>
</dbReference>
<dbReference type="CDD" id="cd00170">
    <property type="entry name" value="SEC14"/>
    <property type="match status" value="1"/>
</dbReference>
<keyword evidence="3" id="KW-0653">Protein transport</keyword>